<reference evidence="2 3" key="1">
    <citation type="journal article" date="2015" name="Proc. Natl. Acad. Sci. U.S.A.">
        <title>The resurrection genome of Boea hygrometrica: A blueprint for survival of dehydration.</title>
        <authorList>
            <person name="Xiao L."/>
            <person name="Yang G."/>
            <person name="Zhang L."/>
            <person name="Yang X."/>
            <person name="Zhao S."/>
            <person name="Ji Z."/>
            <person name="Zhou Q."/>
            <person name="Hu M."/>
            <person name="Wang Y."/>
            <person name="Chen M."/>
            <person name="Xu Y."/>
            <person name="Jin H."/>
            <person name="Xiao X."/>
            <person name="Hu G."/>
            <person name="Bao F."/>
            <person name="Hu Y."/>
            <person name="Wan P."/>
            <person name="Li L."/>
            <person name="Deng X."/>
            <person name="Kuang T."/>
            <person name="Xiang C."/>
            <person name="Zhu J.K."/>
            <person name="Oliver M.J."/>
            <person name="He Y."/>
        </authorList>
    </citation>
    <scope>NUCLEOTIDE SEQUENCE [LARGE SCALE GENOMIC DNA]</scope>
    <source>
        <strain evidence="3">cv. XS01</strain>
    </source>
</reference>
<name>A0A2Z7CDC1_9LAMI</name>
<sequence length="336" mass="36571">MTTLLATRAWLRPVSRGNRHFTIDGGRLRQSGPRPDERLLRQPALEGLTRSARTESPRRVGRNRFRQLKAARATALGGGGGLFREEGRLLCSSIGYPRMSASGESSTTMHRLLHASGSHPIPTPNDPKPKNLKISKLTKTGPISYIGPKTSWAARDRPELNPRRIQPSRHRRSIAGAAAAANKSRATQGSTRAHGRAHHHATNLCTQQHASSESGASSSTIVQQQAGHHRAAQQLARVAADHQRHRARPRARPSRGAALQISGRDARQALIQSCGDLVKRSLALATGCAGHGQRSRDMHGQRAGVARARARGDDDEAPPCAAAPWPLRCRFFSFRF</sequence>
<keyword evidence="3" id="KW-1185">Reference proteome</keyword>
<feature type="compositionally biased region" description="Basic residues" evidence="1">
    <location>
        <begin position="243"/>
        <end position="253"/>
    </location>
</feature>
<feature type="region of interest" description="Disordered" evidence="1">
    <location>
        <begin position="22"/>
        <end position="59"/>
    </location>
</feature>
<evidence type="ECO:0000313" key="3">
    <source>
        <dbReference type="Proteomes" id="UP000250235"/>
    </source>
</evidence>
<feature type="compositionally biased region" description="Low complexity" evidence="1">
    <location>
        <begin position="174"/>
        <end position="186"/>
    </location>
</feature>
<dbReference type="Proteomes" id="UP000250235">
    <property type="component" value="Unassembled WGS sequence"/>
</dbReference>
<feature type="compositionally biased region" description="Low complexity" evidence="1">
    <location>
        <begin position="210"/>
        <end position="237"/>
    </location>
</feature>
<proteinExistence type="predicted"/>
<evidence type="ECO:0000256" key="1">
    <source>
        <dbReference type="SAM" id="MobiDB-lite"/>
    </source>
</evidence>
<dbReference type="AlphaFoldDB" id="A0A2Z7CDC1"/>
<dbReference type="EMBL" id="KQ996547">
    <property type="protein sequence ID" value="KZV44695.1"/>
    <property type="molecule type" value="Genomic_DNA"/>
</dbReference>
<organism evidence="2 3">
    <name type="scientific">Dorcoceras hygrometricum</name>
    <dbReference type="NCBI Taxonomy" id="472368"/>
    <lineage>
        <taxon>Eukaryota</taxon>
        <taxon>Viridiplantae</taxon>
        <taxon>Streptophyta</taxon>
        <taxon>Embryophyta</taxon>
        <taxon>Tracheophyta</taxon>
        <taxon>Spermatophyta</taxon>
        <taxon>Magnoliopsida</taxon>
        <taxon>eudicotyledons</taxon>
        <taxon>Gunneridae</taxon>
        <taxon>Pentapetalae</taxon>
        <taxon>asterids</taxon>
        <taxon>lamiids</taxon>
        <taxon>Lamiales</taxon>
        <taxon>Gesneriaceae</taxon>
        <taxon>Didymocarpoideae</taxon>
        <taxon>Trichosporeae</taxon>
        <taxon>Loxocarpinae</taxon>
        <taxon>Dorcoceras</taxon>
    </lineage>
</organism>
<evidence type="ECO:0000313" key="2">
    <source>
        <dbReference type="EMBL" id="KZV44695.1"/>
    </source>
</evidence>
<gene>
    <name evidence="2" type="ORF">F511_35806</name>
</gene>
<accession>A0A2Z7CDC1</accession>
<protein>
    <submittedName>
        <fullName evidence="2">Uncharacterized protein</fullName>
    </submittedName>
</protein>
<feature type="region of interest" description="Disordered" evidence="1">
    <location>
        <begin position="146"/>
        <end position="259"/>
    </location>
</feature>